<evidence type="ECO:0000256" key="2">
    <source>
        <dbReference type="ARBA" id="ARBA00007815"/>
    </source>
</evidence>
<keyword evidence="8" id="KW-0539">Nucleus</keyword>
<dbReference type="PANTHER" id="PTHR13989">
    <property type="entry name" value="REPLICATION PROTEIN A-RELATED"/>
    <property type="match status" value="1"/>
</dbReference>
<dbReference type="GO" id="GO:0005662">
    <property type="term" value="C:DNA replication factor A complex"/>
    <property type="evidence" value="ECO:0007669"/>
    <property type="project" value="TreeGrafter"/>
</dbReference>
<keyword evidence="4" id="KW-0227">DNA damage</keyword>
<dbReference type="Pfam" id="PF08784">
    <property type="entry name" value="RPA_C"/>
    <property type="match status" value="1"/>
</dbReference>
<dbReference type="GO" id="GO:0006260">
    <property type="term" value="P:DNA replication"/>
    <property type="evidence" value="ECO:0007669"/>
    <property type="project" value="UniProtKB-KW"/>
</dbReference>
<dbReference type="EMBL" id="JAQIZT010000018">
    <property type="protein sequence ID" value="KAJ6957980.1"/>
    <property type="molecule type" value="Genomic_DNA"/>
</dbReference>
<dbReference type="SUPFAM" id="SSF50249">
    <property type="entry name" value="Nucleic acid-binding proteins"/>
    <property type="match status" value="1"/>
</dbReference>
<gene>
    <name evidence="12" type="ORF">NC653_039831</name>
</gene>
<dbReference type="Gene3D" id="2.40.50.140">
    <property type="entry name" value="Nucleic acid-binding proteins"/>
    <property type="match status" value="1"/>
</dbReference>
<dbReference type="InterPro" id="IPR012340">
    <property type="entry name" value="NA-bd_OB-fold"/>
</dbReference>
<dbReference type="Proteomes" id="UP001164929">
    <property type="component" value="Chromosome 18"/>
</dbReference>
<dbReference type="Pfam" id="PF01336">
    <property type="entry name" value="tRNA_anti-codon"/>
    <property type="match status" value="1"/>
</dbReference>
<dbReference type="GO" id="GO:0000724">
    <property type="term" value="P:double-strand break repair via homologous recombination"/>
    <property type="evidence" value="ECO:0007669"/>
    <property type="project" value="TreeGrafter"/>
</dbReference>
<dbReference type="InterPro" id="IPR004365">
    <property type="entry name" value="NA-bd_OB_tRNA"/>
</dbReference>
<protein>
    <submittedName>
        <fullName evidence="12">Replication protein A 32 kDa subunit B-like isoform X1</fullName>
    </submittedName>
</protein>
<evidence type="ECO:0000256" key="4">
    <source>
        <dbReference type="ARBA" id="ARBA00022763"/>
    </source>
</evidence>
<evidence type="ECO:0000256" key="6">
    <source>
        <dbReference type="ARBA" id="ARBA00023172"/>
    </source>
</evidence>
<keyword evidence="7" id="KW-0234">DNA repair</keyword>
<name>A0AAD6LC76_9ROSI</name>
<dbReference type="SUPFAM" id="SSF46785">
    <property type="entry name" value="Winged helix' DNA-binding domain"/>
    <property type="match status" value="1"/>
</dbReference>
<sequence length="338" mass="37311">MYGSSQFDGSAAAFMGGGFMPTQTAQPPSDSSSISKNREARCLFPLTVKQISNLASNDESNFIIDGAEVNNVTILGRVSHKEDKASEYTFLVDDGTGQIECTKWVQESFDTEQMGEILVGMYVRVHGHLRGLQGRRFLNVFSIRPVTDFNEIPGHFIECIYVHFYNTRLRGVTSQPPVANSTSIPLKGYQTAPPYQSSVYSSADGLNNVSQMILNFLQQPAYLNTEGAHYDVIARQLNIPMNKLKEELQMLVDNGLVYTTINDDYYKSTYLGFVSLIILSIVEKSSTLCVRDRQNAFLEGRTCEPIGHYETTLCVTCGHSLRSGGGGASRSGGILFLT</sequence>
<dbReference type="GO" id="GO:0003697">
    <property type="term" value="F:single-stranded DNA binding"/>
    <property type="evidence" value="ECO:0007669"/>
    <property type="project" value="TreeGrafter"/>
</dbReference>
<dbReference type="InterPro" id="IPR014892">
    <property type="entry name" value="RPA_C"/>
</dbReference>
<evidence type="ECO:0000256" key="3">
    <source>
        <dbReference type="ARBA" id="ARBA00022705"/>
    </source>
</evidence>
<evidence type="ECO:0000256" key="7">
    <source>
        <dbReference type="ARBA" id="ARBA00023204"/>
    </source>
</evidence>
<comment type="function">
    <text evidence="9">Component of the replication protein A complex (RPA) required for DNA recombination, repair and replication. The activity of RPA is mediated by single-stranded DNA binding and protein interactions. Required fo cell division in meristems. Involved in the maintenance of transcriptional epigenetic gene silencing (TGS) at specific loci (including some transposons) by regulating histone H3 acetylation, 'Lys-4' and 'Lys-9' methylation.</text>
</comment>
<evidence type="ECO:0000256" key="8">
    <source>
        <dbReference type="ARBA" id="ARBA00023242"/>
    </source>
</evidence>
<feature type="domain" description="Replication protein A C-terminal" evidence="11">
    <location>
        <begin position="163"/>
        <end position="263"/>
    </location>
</feature>
<dbReference type="Gene3D" id="1.10.10.10">
    <property type="entry name" value="Winged helix-like DNA-binding domain superfamily/Winged helix DNA-binding domain"/>
    <property type="match status" value="1"/>
</dbReference>
<dbReference type="FunFam" id="1.10.10.10:FF:000168">
    <property type="entry name" value="Replication protein A 32 kDa subunit"/>
    <property type="match status" value="1"/>
</dbReference>
<feature type="domain" description="OB" evidence="10">
    <location>
        <begin position="72"/>
        <end position="145"/>
    </location>
</feature>
<dbReference type="InterPro" id="IPR040260">
    <property type="entry name" value="RFA2-like"/>
</dbReference>
<dbReference type="PANTHER" id="PTHR13989:SF16">
    <property type="entry name" value="REPLICATION PROTEIN A2"/>
    <property type="match status" value="1"/>
</dbReference>
<dbReference type="GO" id="GO:0006289">
    <property type="term" value="P:nucleotide-excision repair"/>
    <property type="evidence" value="ECO:0007669"/>
    <property type="project" value="TreeGrafter"/>
</dbReference>
<dbReference type="InterPro" id="IPR036390">
    <property type="entry name" value="WH_DNA-bd_sf"/>
</dbReference>
<evidence type="ECO:0000313" key="12">
    <source>
        <dbReference type="EMBL" id="KAJ6957980.1"/>
    </source>
</evidence>
<keyword evidence="3" id="KW-0235">DNA replication</keyword>
<proteinExistence type="inferred from homology"/>
<keyword evidence="5" id="KW-0238">DNA-binding</keyword>
<keyword evidence="6" id="KW-0233">DNA recombination</keyword>
<accession>A0AAD6LC76</accession>
<evidence type="ECO:0000256" key="9">
    <source>
        <dbReference type="ARBA" id="ARBA00057177"/>
    </source>
</evidence>
<dbReference type="InterPro" id="IPR036388">
    <property type="entry name" value="WH-like_DNA-bd_sf"/>
</dbReference>
<comment type="caution">
    <text evidence="12">The sequence shown here is derived from an EMBL/GenBank/DDBJ whole genome shotgun (WGS) entry which is preliminary data.</text>
</comment>
<dbReference type="CDD" id="cd04478">
    <property type="entry name" value="RPA2_DBD_D"/>
    <property type="match status" value="1"/>
</dbReference>
<dbReference type="GO" id="GO:0035861">
    <property type="term" value="C:site of double-strand break"/>
    <property type="evidence" value="ECO:0007669"/>
    <property type="project" value="TreeGrafter"/>
</dbReference>
<evidence type="ECO:0000256" key="5">
    <source>
        <dbReference type="ARBA" id="ARBA00023125"/>
    </source>
</evidence>
<evidence type="ECO:0000256" key="1">
    <source>
        <dbReference type="ARBA" id="ARBA00004123"/>
    </source>
</evidence>
<organism evidence="12 13">
    <name type="scientific">Populus alba x Populus x berolinensis</name>
    <dbReference type="NCBI Taxonomy" id="444605"/>
    <lineage>
        <taxon>Eukaryota</taxon>
        <taxon>Viridiplantae</taxon>
        <taxon>Streptophyta</taxon>
        <taxon>Embryophyta</taxon>
        <taxon>Tracheophyta</taxon>
        <taxon>Spermatophyta</taxon>
        <taxon>Magnoliopsida</taxon>
        <taxon>eudicotyledons</taxon>
        <taxon>Gunneridae</taxon>
        <taxon>Pentapetalae</taxon>
        <taxon>rosids</taxon>
        <taxon>fabids</taxon>
        <taxon>Malpighiales</taxon>
        <taxon>Salicaceae</taxon>
        <taxon>Saliceae</taxon>
        <taxon>Populus</taxon>
    </lineage>
</organism>
<keyword evidence="13" id="KW-1185">Reference proteome</keyword>
<evidence type="ECO:0000259" key="11">
    <source>
        <dbReference type="Pfam" id="PF08784"/>
    </source>
</evidence>
<dbReference type="AlphaFoldDB" id="A0AAD6LC76"/>
<dbReference type="FunFam" id="2.40.50.140:FF:000184">
    <property type="entry name" value="replication protein A 32 kDa subunit A-like"/>
    <property type="match status" value="1"/>
</dbReference>
<reference evidence="12 13" key="1">
    <citation type="journal article" date="2023" name="Mol. Ecol. Resour.">
        <title>Chromosome-level genome assembly of a triploid poplar Populus alba 'Berolinensis'.</title>
        <authorList>
            <person name="Chen S."/>
            <person name="Yu Y."/>
            <person name="Wang X."/>
            <person name="Wang S."/>
            <person name="Zhang T."/>
            <person name="Zhou Y."/>
            <person name="He R."/>
            <person name="Meng N."/>
            <person name="Wang Y."/>
            <person name="Liu W."/>
            <person name="Liu Z."/>
            <person name="Liu J."/>
            <person name="Guo Q."/>
            <person name="Huang H."/>
            <person name="Sederoff R.R."/>
            <person name="Wang G."/>
            <person name="Qu G."/>
            <person name="Chen S."/>
        </authorList>
    </citation>
    <scope>NUCLEOTIDE SEQUENCE [LARGE SCALE GENOMIC DNA]</scope>
    <source>
        <strain evidence="12">SC-2020</strain>
    </source>
</reference>
<evidence type="ECO:0000259" key="10">
    <source>
        <dbReference type="Pfam" id="PF01336"/>
    </source>
</evidence>
<dbReference type="GO" id="GO:0000781">
    <property type="term" value="C:chromosome, telomeric region"/>
    <property type="evidence" value="ECO:0007669"/>
    <property type="project" value="TreeGrafter"/>
</dbReference>
<comment type="similarity">
    <text evidence="2">Belongs to the replication factor A protein 2 family.</text>
</comment>
<comment type="subcellular location">
    <subcellularLocation>
        <location evidence="1">Nucleus</location>
    </subcellularLocation>
</comment>
<evidence type="ECO:0000313" key="13">
    <source>
        <dbReference type="Proteomes" id="UP001164929"/>
    </source>
</evidence>